<evidence type="ECO:0000259" key="3">
    <source>
        <dbReference type="Pfam" id="PF18962"/>
    </source>
</evidence>
<dbReference type="Pfam" id="PF18962">
    <property type="entry name" value="Por_Secre_tail"/>
    <property type="match status" value="1"/>
</dbReference>
<evidence type="ECO:0000256" key="1">
    <source>
        <dbReference type="ARBA" id="ARBA00022729"/>
    </source>
</evidence>
<evidence type="ECO:0000313" key="4">
    <source>
        <dbReference type="EMBL" id="MFH6767183.1"/>
    </source>
</evidence>
<protein>
    <submittedName>
        <fullName evidence="4">T9SS type A sorting domain-containing protein</fullName>
    </submittedName>
</protein>
<evidence type="ECO:0000313" key="5">
    <source>
        <dbReference type="Proteomes" id="UP001610104"/>
    </source>
</evidence>
<dbReference type="RefSeq" id="WP_395436460.1">
    <property type="nucleotide sequence ID" value="NZ_JBAWKC010000001.1"/>
</dbReference>
<dbReference type="InterPro" id="IPR026444">
    <property type="entry name" value="Secre_tail"/>
</dbReference>
<sequence>MKKNYFSLLLTLSSIFLIAQNNDFNNGGGDLLWSNPANWTLNAVPGPADTVRLPLIVESQVDAPYTITKIQTTSATSGDVAVAGSNLLTINPGAANGYAFENVSMNDVKLSFKGNVTLNNPSGFSRIGNANGASNSIEFEDGSTLTLTTGLDIYPGASNDINFNGTLAGSGNIRFPNNSVATFGSTASNSGYSGQLVFIGSGTIIVNTADNNIFYDGPKIQVNQTGGSITLNGANVFPSGITVGGTHAFTLNVNKNQSNMTNIIFQGSGTLNMAIGNDVTNLTFADNSASAWNTGTLNITNFTEGVVRFGTDNAGLTAAQLSQIVVDNGGGPVALDSAGYLVLESSLSTNDIESGAVKRIAYPTLASNKLFFSRPQQDVKVFDLNGRMIIQNQSKSQTEIAVSALNKGLYFIVFDNKIAEKFIKQ</sequence>
<name>A0ABW7MLE2_9FLAO</name>
<gene>
    <name evidence="4" type="ORF">V8G56_00425</name>
</gene>
<accession>A0ABW7MLE2</accession>
<dbReference type="EMBL" id="JBAWKC010000001">
    <property type="protein sequence ID" value="MFH6767183.1"/>
    <property type="molecule type" value="Genomic_DNA"/>
</dbReference>
<feature type="signal peptide" evidence="2">
    <location>
        <begin position="1"/>
        <end position="19"/>
    </location>
</feature>
<keyword evidence="1 2" id="KW-0732">Signal</keyword>
<dbReference type="Proteomes" id="UP001610104">
    <property type="component" value="Unassembled WGS sequence"/>
</dbReference>
<comment type="caution">
    <text evidence="4">The sequence shown here is derived from an EMBL/GenBank/DDBJ whole genome shotgun (WGS) entry which is preliminary data.</text>
</comment>
<reference evidence="4 5" key="1">
    <citation type="submission" date="2024-02" db="EMBL/GenBank/DDBJ databases">
        <title>A Gaetbulibacter species isolated from tidal flats and genomic insights of their niches.</title>
        <authorList>
            <person name="Ye Y."/>
        </authorList>
    </citation>
    <scope>NUCLEOTIDE SEQUENCE [LARGE SCALE GENOMIC DNA]</scope>
    <source>
        <strain evidence="4 5">KEM-8</strain>
    </source>
</reference>
<keyword evidence="5" id="KW-1185">Reference proteome</keyword>
<proteinExistence type="predicted"/>
<evidence type="ECO:0000256" key="2">
    <source>
        <dbReference type="SAM" id="SignalP"/>
    </source>
</evidence>
<feature type="domain" description="Secretion system C-terminal sorting" evidence="3">
    <location>
        <begin position="366"/>
        <end position="419"/>
    </location>
</feature>
<dbReference type="NCBIfam" id="TIGR04183">
    <property type="entry name" value="Por_Secre_tail"/>
    <property type="match status" value="1"/>
</dbReference>
<organism evidence="4 5">
    <name type="scientific">Gaetbulibacter aquiaggeris</name>
    <dbReference type="NCBI Taxonomy" id="1735373"/>
    <lineage>
        <taxon>Bacteria</taxon>
        <taxon>Pseudomonadati</taxon>
        <taxon>Bacteroidota</taxon>
        <taxon>Flavobacteriia</taxon>
        <taxon>Flavobacteriales</taxon>
        <taxon>Flavobacteriaceae</taxon>
        <taxon>Gaetbulibacter</taxon>
    </lineage>
</organism>
<feature type="chain" id="PRO_5045538003" evidence="2">
    <location>
        <begin position="20"/>
        <end position="425"/>
    </location>
</feature>